<keyword evidence="1" id="KW-0677">Repeat</keyword>
<proteinExistence type="predicted"/>
<dbReference type="OrthoDB" id="1729498at2759"/>
<evidence type="ECO:0000259" key="2">
    <source>
        <dbReference type="Pfam" id="PF00005"/>
    </source>
</evidence>
<accession>A0A6J5WE53</accession>
<name>A0A6J5WE53_PRUAR</name>
<keyword evidence="4" id="KW-1185">Reference proteome</keyword>
<evidence type="ECO:0000313" key="3">
    <source>
        <dbReference type="EMBL" id="CAB4298633.1"/>
    </source>
</evidence>
<dbReference type="GO" id="GO:0005524">
    <property type="term" value="F:ATP binding"/>
    <property type="evidence" value="ECO:0007669"/>
    <property type="project" value="InterPro"/>
</dbReference>
<dbReference type="PANTHER" id="PTHR19211">
    <property type="entry name" value="ATP-BINDING TRANSPORT PROTEIN-RELATED"/>
    <property type="match status" value="1"/>
</dbReference>
<dbReference type="GO" id="GO:0016887">
    <property type="term" value="F:ATP hydrolysis activity"/>
    <property type="evidence" value="ECO:0007669"/>
    <property type="project" value="InterPro"/>
</dbReference>
<dbReference type="FunFam" id="3.40.50.300:FF:001092">
    <property type="entry name" value="ATP-binding cassette sub-family F member 2"/>
    <property type="match status" value="1"/>
</dbReference>
<sequence>MILKLGVELHICKEVNKRFEIYDKQMKGAKRSGNWVQQEKSIAAKEASKNKATGKVDEDETLAEAPKKWKDYGLEFHFPEPTELTPPFLQLVEVSFSYPQREDFKLSGVDIGIDMGTRVAIVGPNGAGMSTRLNLLAGDLVPSEDEVRRSQKLRIGRYSQHFVDLLTMDETPFSTFSVFIQTKKGLAGKKLSAQSLENMDSLATTMSLPLQNYQGGQKAVCCLHISIHVKAPHFEPNIQIFNIDMKNINQEHA</sequence>
<organism evidence="3 4">
    <name type="scientific">Prunus armeniaca</name>
    <name type="common">Apricot</name>
    <name type="synonym">Armeniaca vulgaris</name>
    <dbReference type="NCBI Taxonomy" id="36596"/>
    <lineage>
        <taxon>Eukaryota</taxon>
        <taxon>Viridiplantae</taxon>
        <taxon>Streptophyta</taxon>
        <taxon>Embryophyta</taxon>
        <taxon>Tracheophyta</taxon>
        <taxon>Spermatophyta</taxon>
        <taxon>Magnoliopsida</taxon>
        <taxon>eudicotyledons</taxon>
        <taxon>Gunneridae</taxon>
        <taxon>Pentapetalae</taxon>
        <taxon>rosids</taxon>
        <taxon>fabids</taxon>
        <taxon>Rosales</taxon>
        <taxon>Rosaceae</taxon>
        <taxon>Amygdaloideae</taxon>
        <taxon>Amygdaleae</taxon>
        <taxon>Prunus</taxon>
    </lineage>
</organism>
<evidence type="ECO:0000256" key="1">
    <source>
        <dbReference type="ARBA" id="ARBA00022737"/>
    </source>
</evidence>
<dbReference type="AlphaFoldDB" id="A0A6J5WE53"/>
<dbReference type="InterPro" id="IPR027417">
    <property type="entry name" value="P-loop_NTPase"/>
</dbReference>
<dbReference type="InterPro" id="IPR003439">
    <property type="entry name" value="ABC_transporter-like_ATP-bd"/>
</dbReference>
<dbReference type="SUPFAM" id="SSF52540">
    <property type="entry name" value="P-loop containing nucleoside triphosphate hydrolases"/>
    <property type="match status" value="1"/>
</dbReference>
<reference evidence="4" key="1">
    <citation type="journal article" date="2020" name="Genome Biol.">
        <title>Gamete binning: chromosome-level and haplotype-resolved genome assembly enabled by high-throughput single-cell sequencing of gamete genomes.</title>
        <authorList>
            <person name="Campoy J.A."/>
            <person name="Sun H."/>
            <person name="Goel M."/>
            <person name="Jiao W.-B."/>
            <person name="Folz-Donahue K."/>
            <person name="Wang N."/>
            <person name="Rubio M."/>
            <person name="Liu C."/>
            <person name="Kukat C."/>
            <person name="Ruiz D."/>
            <person name="Huettel B."/>
            <person name="Schneeberger K."/>
        </authorList>
    </citation>
    <scope>NUCLEOTIDE SEQUENCE [LARGE SCALE GENOMIC DNA]</scope>
    <source>
        <strain evidence="4">cv. Rojo Pasion</strain>
    </source>
</reference>
<dbReference type="Gene3D" id="3.40.50.300">
    <property type="entry name" value="P-loop containing nucleotide triphosphate hydrolases"/>
    <property type="match status" value="1"/>
</dbReference>
<dbReference type="InterPro" id="IPR050611">
    <property type="entry name" value="ABCF"/>
</dbReference>
<dbReference type="Proteomes" id="UP000507245">
    <property type="component" value="Unassembled WGS sequence"/>
</dbReference>
<dbReference type="EMBL" id="CAEKKB010000002">
    <property type="protein sequence ID" value="CAB4298633.1"/>
    <property type="molecule type" value="Genomic_DNA"/>
</dbReference>
<protein>
    <recommendedName>
        <fullName evidence="2">ABC transporter domain-containing protein</fullName>
    </recommendedName>
</protein>
<feature type="domain" description="ABC transporter" evidence="2">
    <location>
        <begin position="106"/>
        <end position="224"/>
    </location>
</feature>
<dbReference type="PANTHER" id="PTHR19211:SF14">
    <property type="entry name" value="ATP-BINDING CASSETTE SUB-FAMILY F MEMBER 1"/>
    <property type="match status" value="1"/>
</dbReference>
<evidence type="ECO:0000313" key="4">
    <source>
        <dbReference type="Proteomes" id="UP000507245"/>
    </source>
</evidence>
<dbReference type="Pfam" id="PF00005">
    <property type="entry name" value="ABC_tran"/>
    <property type="match status" value="1"/>
</dbReference>
<gene>
    <name evidence="3" type="ORF">ORAREDHAP_LOCUS11193</name>
</gene>